<dbReference type="InterPro" id="IPR001461">
    <property type="entry name" value="Aspartic_peptidase_A1"/>
</dbReference>
<accession>A0A914ZHQ1</accession>
<dbReference type="FunFam" id="2.40.70.10:FF:000008">
    <property type="entry name" value="Cathepsin D"/>
    <property type="match status" value="1"/>
</dbReference>
<feature type="domain" description="Peptidase A1" evidence="2">
    <location>
        <begin position="1"/>
        <end position="205"/>
    </location>
</feature>
<dbReference type="Pfam" id="PF00026">
    <property type="entry name" value="Asp"/>
    <property type="match status" value="1"/>
</dbReference>
<dbReference type="PANTHER" id="PTHR47966:SF8">
    <property type="entry name" value="ASPARTIC PROTEASE 1-RELATED"/>
    <property type="match status" value="1"/>
</dbReference>
<dbReference type="Proteomes" id="UP000887577">
    <property type="component" value="Unplaced"/>
</dbReference>
<evidence type="ECO:0000259" key="2">
    <source>
        <dbReference type="PROSITE" id="PS51767"/>
    </source>
</evidence>
<dbReference type="GO" id="GO:0005764">
    <property type="term" value="C:lysosome"/>
    <property type="evidence" value="ECO:0007669"/>
    <property type="project" value="TreeGrafter"/>
</dbReference>
<evidence type="ECO:0000313" key="4">
    <source>
        <dbReference type="WBParaSite" id="PSU_v2.g9831.t1"/>
    </source>
</evidence>
<dbReference type="GO" id="GO:0006508">
    <property type="term" value="P:proteolysis"/>
    <property type="evidence" value="ECO:0007669"/>
    <property type="project" value="InterPro"/>
</dbReference>
<dbReference type="PANTHER" id="PTHR47966">
    <property type="entry name" value="BETA-SITE APP-CLEAVING ENZYME, ISOFORM A-RELATED"/>
    <property type="match status" value="1"/>
</dbReference>
<dbReference type="CDD" id="cd05471">
    <property type="entry name" value="pepsin_like"/>
    <property type="match status" value="1"/>
</dbReference>
<proteinExistence type="inferred from homology"/>
<sequence length="205" mass="22510">MVQFSKANGSSNLWVIDVKCKSQACKGYPSSEFKKHQFDASKSSTFQANNQFFSIQYGSGSCSGNLGSDTLNFGGIQVKNQTFGLAETIADVFGYQPIDGIFGLGWPNLAVDHVIPPLQNALPQLDKQLFTVWLDRVLFPLSEGGSAGQITYGGFDMDNCDANINYIKLSSLTYWQFPITGFSIGSYKRTKKAQVISDTGMIFFD</sequence>
<protein>
    <submittedName>
        <fullName evidence="4">Peptidase A1 domain-containing protein</fullName>
    </submittedName>
</protein>
<dbReference type="AlphaFoldDB" id="A0A914ZHQ1"/>
<name>A0A914ZHQ1_9BILA</name>
<evidence type="ECO:0000313" key="3">
    <source>
        <dbReference type="Proteomes" id="UP000887577"/>
    </source>
</evidence>
<dbReference type="PROSITE" id="PS51767">
    <property type="entry name" value="PEPTIDASE_A1"/>
    <property type="match status" value="1"/>
</dbReference>
<dbReference type="WBParaSite" id="PSU_v2.g9831.t1">
    <property type="protein sequence ID" value="PSU_v2.g9831.t1"/>
    <property type="gene ID" value="PSU_v2.g9831"/>
</dbReference>
<dbReference type="SUPFAM" id="SSF50630">
    <property type="entry name" value="Acid proteases"/>
    <property type="match status" value="1"/>
</dbReference>
<dbReference type="InterPro" id="IPR033121">
    <property type="entry name" value="PEPTIDASE_A1"/>
</dbReference>
<dbReference type="InterPro" id="IPR034164">
    <property type="entry name" value="Pepsin-like_dom"/>
</dbReference>
<comment type="similarity">
    <text evidence="1">Belongs to the peptidase A1 family.</text>
</comment>
<reference evidence="4" key="1">
    <citation type="submission" date="2022-11" db="UniProtKB">
        <authorList>
            <consortium name="WormBaseParasite"/>
        </authorList>
    </citation>
    <scope>IDENTIFICATION</scope>
</reference>
<dbReference type="GO" id="GO:0004190">
    <property type="term" value="F:aspartic-type endopeptidase activity"/>
    <property type="evidence" value="ECO:0007669"/>
    <property type="project" value="InterPro"/>
</dbReference>
<keyword evidence="3" id="KW-1185">Reference proteome</keyword>
<dbReference type="Gene3D" id="2.40.70.10">
    <property type="entry name" value="Acid Proteases"/>
    <property type="match status" value="2"/>
</dbReference>
<dbReference type="InterPro" id="IPR021109">
    <property type="entry name" value="Peptidase_aspartic_dom_sf"/>
</dbReference>
<evidence type="ECO:0000256" key="1">
    <source>
        <dbReference type="ARBA" id="ARBA00007447"/>
    </source>
</evidence>
<organism evidence="3 4">
    <name type="scientific">Panagrolaimus superbus</name>
    <dbReference type="NCBI Taxonomy" id="310955"/>
    <lineage>
        <taxon>Eukaryota</taxon>
        <taxon>Metazoa</taxon>
        <taxon>Ecdysozoa</taxon>
        <taxon>Nematoda</taxon>
        <taxon>Chromadorea</taxon>
        <taxon>Rhabditida</taxon>
        <taxon>Tylenchina</taxon>
        <taxon>Panagrolaimomorpha</taxon>
        <taxon>Panagrolaimoidea</taxon>
        <taxon>Panagrolaimidae</taxon>
        <taxon>Panagrolaimus</taxon>
    </lineage>
</organism>